<feature type="transmembrane region" description="Helical" evidence="1">
    <location>
        <begin position="90"/>
        <end position="108"/>
    </location>
</feature>
<keyword evidence="1" id="KW-0472">Membrane</keyword>
<name>A0A268AFZ9_9BACI</name>
<evidence type="ECO:0000313" key="3">
    <source>
        <dbReference type="Proteomes" id="UP000216013"/>
    </source>
</evidence>
<gene>
    <name evidence="2" type="ORF">CHH64_00030</name>
</gene>
<reference evidence="2 3" key="1">
    <citation type="submission" date="2017-07" db="EMBL/GenBank/DDBJ databases">
        <title>Isolation and whole genome analysis of endospore-forming bacteria from heroin.</title>
        <authorList>
            <person name="Kalinowski J."/>
            <person name="Ahrens B."/>
            <person name="Al-Dilaimi A."/>
            <person name="Winkler A."/>
            <person name="Wibberg D."/>
            <person name="Schleenbecker U."/>
            <person name="Ruckert C."/>
            <person name="Wolfel R."/>
            <person name="Grass G."/>
        </authorList>
    </citation>
    <scope>NUCLEOTIDE SEQUENCE [LARGE SCALE GENOMIC DNA]</scope>
    <source>
        <strain evidence="2 3">7528</strain>
    </source>
</reference>
<comment type="caution">
    <text evidence="2">The sequence shown here is derived from an EMBL/GenBank/DDBJ whole genome shotgun (WGS) entry which is preliminary data.</text>
</comment>
<sequence>MKDFSVWLRIATFAIITLWLIGHYYPEISALRFMQSSWLAAVAVILVIGGALAARSLIYDLTFLAFFLFVLTVLNILRPAQDTGFGFNQFYYWGFTFLMIWQMVFLRIRKARQDETA</sequence>
<dbReference type="EMBL" id="NPBV01000001">
    <property type="protein sequence ID" value="PAD23047.1"/>
    <property type="molecule type" value="Genomic_DNA"/>
</dbReference>
<dbReference type="Proteomes" id="UP000216013">
    <property type="component" value="Unassembled WGS sequence"/>
</dbReference>
<keyword evidence="1" id="KW-0812">Transmembrane</keyword>
<proteinExistence type="predicted"/>
<feature type="transmembrane region" description="Helical" evidence="1">
    <location>
        <begin position="7"/>
        <end position="25"/>
    </location>
</feature>
<feature type="transmembrane region" description="Helical" evidence="1">
    <location>
        <begin position="37"/>
        <end position="54"/>
    </location>
</feature>
<evidence type="ECO:0000313" key="2">
    <source>
        <dbReference type="EMBL" id="PAD23047.1"/>
    </source>
</evidence>
<accession>A0A268AFZ9</accession>
<evidence type="ECO:0000256" key="1">
    <source>
        <dbReference type="SAM" id="Phobius"/>
    </source>
</evidence>
<organism evidence="2 3">
    <name type="scientific">Terribacillus saccharophilus</name>
    <dbReference type="NCBI Taxonomy" id="361277"/>
    <lineage>
        <taxon>Bacteria</taxon>
        <taxon>Bacillati</taxon>
        <taxon>Bacillota</taxon>
        <taxon>Bacilli</taxon>
        <taxon>Bacillales</taxon>
        <taxon>Bacillaceae</taxon>
        <taxon>Terribacillus</taxon>
    </lineage>
</organism>
<protein>
    <submittedName>
        <fullName evidence="2">Uncharacterized protein</fullName>
    </submittedName>
</protein>
<dbReference type="AlphaFoldDB" id="A0A268AFZ9"/>
<keyword evidence="1" id="KW-1133">Transmembrane helix</keyword>
<dbReference type="RefSeq" id="WP_095260172.1">
    <property type="nucleotide sequence ID" value="NZ_NPBV01000001.1"/>
</dbReference>
<feature type="transmembrane region" description="Helical" evidence="1">
    <location>
        <begin position="61"/>
        <end position="78"/>
    </location>
</feature>